<dbReference type="InterPro" id="IPR036388">
    <property type="entry name" value="WH-like_DNA-bd_sf"/>
</dbReference>
<dbReference type="GO" id="GO:0003677">
    <property type="term" value="F:DNA binding"/>
    <property type="evidence" value="ECO:0007669"/>
    <property type="project" value="UniProtKB-KW"/>
</dbReference>
<dbReference type="Pfam" id="PF01022">
    <property type="entry name" value="HTH_5"/>
    <property type="match status" value="1"/>
</dbReference>
<dbReference type="InterPro" id="IPR001845">
    <property type="entry name" value="HTH_ArsR_DNA-bd_dom"/>
</dbReference>
<organism evidence="5 6">
    <name type="scientific">Hymenobacter arizonensis</name>
    <name type="common">Siccationidurans arizonensis</name>
    <dbReference type="NCBI Taxonomy" id="1227077"/>
    <lineage>
        <taxon>Bacteria</taxon>
        <taxon>Pseudomonadati</taxon>
        <taxon>Bacteroidota</taxon>
        <taxon>Cytophagia</taxon>
        <taxon>Cytophagales</taxon>
        <taxon>Hymenobacteraceae</taxon>
        <taxon>Hymenobacter</taxon>
    </lineage>
</organism>
<evidence type="ECO:0000256" key="3">
    <source>
        <dbReference type="ARBA" id="ARBA00023163"/>
    </source>
</evidence>
<keyword evidence="6" id="KW-1185">Reference proteome</keyword>
<evidence type="ECO:0000313" key="5">
    <source>
        <dbReference type="EMBL" id="SFQ60047.1"/>
    </source>
</evidence>
<dbReference type="InterPro" id="IPR051081">
    <property type="entry name" value="HTH_MetalResp_TranReg"/>
</dbReference>
<dbReference type="InterPro" id="IPR011991">
    <property type="entry name" value="ArsR-like_HTH"/>
</dbReference>
<dbReference type="Gene3D" id="1.10.10.10">
    <property type="entry name" value="Winged helix-like DNA-binding domain superfamily/Winged helix DNA-binding domain"/>
    <property type="match status" value="1"/>
</dbReference>
<keyword evidence="2 5" id="KW-0238">DNA-binding</keyword>
<evidence type="ECO:0000256" key="2">
    <source>
        <dbReference type="ARBA" id="ARBA00023125"/>
    </source>
</evidence>
<evidence type="ECO:0000259" key="4">
    <source>
        <dbReference type="PROSITE" id="PS50987"/>
    </source>
</evidence>
<dbReference type="PANTHER" id="PTHR33154:SF15">
    <property type="entry name" value="REGULATORY PROTEIN ARSR"/>
    <property type="match status" value="1"/>
</dbReference>
<dbReference type="SUPFAM" id="SSF46785">
    <property type="entry name" value="Winged helix' DNA-binding domain"/>
    <property type="match status" value="1"/>
</dbReference>
<dbReference type="PRINTS" id="PR00778">
    <property type="entry name" value="HTHARSR"/>
</dbReference>
<keyword evidence="1" id="KW-0805">Transcription regulation</keyword>
<dbReference type="NCBIfam" id="NF033788">
    <property type="entry name" value="HTH_metalloreg"/>
    <property type="match status" value="1"/>
</dbReference>
<protein>
    <submittedName>
        <fullName evidence="5">DNA-binding transcriptional regulator, ArsR family</fullName>
    </submittedName>
</protein>
<gene>
    <name evidence="5" type="ORF">SAMN04515668_3218</name>
</gene>
<dbReference type="AlphaFoldDB" id="A0A1I5ZUX6"/>
<proteinExistence type="predicted"/>
<feature type="domain" description="HTH arsR-type" evidence="4">
    <location>
        <begin position="31"/>
        <end position="129"/>
    </location>
</feature>
<evidence type="ECO:0000256" key="1">
    <source>
        <dbReference type="ARBA" id="ARBA00023015"/>
    </source>
</evidence>
<dbReference type="SMART" id="SM00418">
    <property type="entry name" value="HTH_ARSR"/>
    <property type="match status" value="1"/>
</dbReference>
<dbReference type="PANTHER" id="PTHR33154">
    <property type="entry name" value="TRANSCRIPTIONAL REGULATOR, ARSR FAMILY"/>
    <property type="match status" value="1"/>
</dbReference>
<dbReference type="EMBL" id="FOXS01000004">
    <property type="protein sequence ID" value="SFQ60047.1"/>
    <property type="molecule type" value="Genomic_DNA"/>
</dbReference>
<dbReference type="STRING" id="1227077.SAMN04515668_3218"/>
<dbReference type="PROSITE" id="PS50987">
    <property type="entry name" value="HTH_ARSR_2"/>
    <property type="match status" value="1"/>
</dbReference>
<dbReference type="CDD" id="cd00090">
    <property type="entry name" value="HTH_ARSR"/>
    <property type="match status" value="1"/>
</dbReference>
<accession>A0A1I5ZUX6</accession>
<dbReference type="Proteomes" id="UP000199029">
    <property type="component" value="Unassembled WGS sequence"/>
</dbReference>
<sequence length="134" mass="14571">MNLPLLLNLIPLSSLIDDKRNNYMAAHKREQFTTAEQQIALIAKALGHPARVAILQLLAQRQSCVCGELVTELPISQSTVSQHLKELKAAGLVQGEVDGPRVCYCIDRASWDRARQLMAGLLAELPLPVGGCAC</sequence>
<reference evidence="6" key="1">
    <citation type="submission" date="2016-10" db="EMBL/GenBank/DDBJ databases">
        <authorList>
            <person name="Varghese N."/>
            <person name="Submissions S."/>
        </authorList>
    </citation>
    <scope>NUCLEOTIDE SEQUENCE [LARGE SCALE GENOMIC DNA]</scope>
    <source>
        <strain evidence="6">OR362-8,ATCC BAA-1266,JCM 13504</strain>
    </source>
</reference>
<dbReference type="GO" id="GO:0003700">
    <property type="term" value="F:DNA-binding transcription factor activity"/>
    <property type="evidence" value="ECO:0007669"/>
    <property type="project" value="InterPro"/>
</dbReference>
<dbReference type="InterPro" id="IPR036390">
    <property type="entry name" value="WH_DNA-bd_sf"/>
</dbReference>
<keyword evidence="3" id="KW-0804">Transcription</keyword>
<evidence type="ECO:0000313" key="6">
    <source>
        <dbReference type="Proteomes" id="UP000199029"/>
    </source>
</evidence>
<name>A0A1I5ZUX6_HYMAR</name>